<evidence type="ECO:0000313" key="6">
    <source>
        <dbReference type="EMBL" id="EEZ92696.1"/>
    </source>
</evidence>
<dbReference type="Gene3D" id="1.10.455.10">
    <property type="entry name" value="Ribosomal protein S7 domain"/>
    <property type="match status" value="1"/>
</dbReference>
<comment type="subunit">
    <text evidence="2">Part of the 30S ribosomal subunit.</text>
</comment>
<dbReference type="GO" id="GO:0005840">
    <property type="term" value="C:ribosome"/>
    <property type="evidence" value="ECO:0007669"/>
    <property type="project" value="UniProtKB-KW"/>
</dbReference>
<evidence type="ECO:0000313" key="7">
    <source>
        <dbReference type="Proteomes" id="UP000009375"/>
    </source>
</evidence>
<evidence type="ECO:0000259" key="5">
    <source>
        <dbReference type="Pfam" id="PF00177"/>
    </source>
</evidence>
<evidence type="ECO:0000256" key="2">
    <source>
        <dbReference type="ARBA" id="ARBA00011458"/>
    </source>
</evidence>
<dbReference type="AlphaFoldDB" id="D2EG21"/>
<evidence type="ECO:0000256" key="3">
    <source>
        <dbReference type="ARBA" id="ARBA00022980"/>
    </source>
</evidence>
<comment type="similarity">
    <text evidence="1">Belongs to the universal ribosomal protein uS7 family.</text>
</comment>
<feature type="domain" description="Small ribosomal subunit protein uS7" evidence="5">
    <location>
        <begin position="5"/>
        <end position="78"/>
    </location>
</feature>
<keyword evidence="3 6" id="KW-0689">Ribosomal protein</keyword>
<name>D2EG21_PARA4</name>
<gene>
    <name evidence="6" type="ORF">BJBARM4_0704</name>
</gene>
<reference evidence="6 7" key="1">
    <citation type="journal article" date="2010" name="Proc. Natl. Acad. Sci. U.S.A.">
        <title>Enigmatic, ultrasmall, uncultivated Archaea.</title>
        <authorList>
            <person name="Baker B.J."/>
            <person name="Comolli L.R."/>
            <person name="Dick G.J."/>
            <person name="Hauser L.J."/>
            <person name="Hyatt D."/>
            <person name="Dill B.D."/>
            <person name="Land M.L."/>
            <person name="Verberkmoes N.C."/>
            <person name="Hettich R.L."/>
            <person name="Banfield J.F."/>
        </authorList>
    </citation>
    <scope>NUCLEOTIDE SEQUENCE [LARGE SCALE GENOMIC DNA]</scope>
</reference>
<dbReference type="InterPro" id="IPR036823">
    <property type="entry name" value="Ribosomal_uS7_dom_sf"/>
</dbReference>
<protein>
    <submittedName>
        <fullName evidence="6">30S ribosomal protein S7P</fullName>
    </submittedName>
</protein>
<dbReference type="Proteomes" id="UP000009375">
    <property type="component" value="Unassembled WGS sequence"/>
</dbReference>
<dbReference type="GO" id="GO:1990904">
    <property type="term" value="C:ribonucleoprotein complex"/>
    <property type="evidence" value="ECO:0007669"/>
    <property type="project" value="UniProtKB-KW"/>
</dbReference>
<dbReference type="EMBL" id="GG730052">
    <property type="protein sequence ID" value="EEZ92696.1"/>
    <property type="molecule type" value="Genomic_DNA"/>
</dbReference>
<sequence>MTLLIGGQRLAKQVDTAPIRRVDLALRWIAEGTYQLSATGKKADKALYEILTQAANNQDIAFPISKRVDTERQAASSR</sequence>
<organism evidence="6 7">
    <name type="scientific">Candidatus Parvarchaeum acidiphilum ARMAN-4</name>
    <dbReference type="NCBI Taxonomy" id="662760"/>
    <lineage>
        <taxon>Archaea</taxon>
        <taxon>Candidatus Parvarchaeota</taxon>
        <taxon>Candidatus Parvarchaeum</taxon>
    </lineage>
</organism>
<proteinExistence type="inferred from homology"/>
<keyword evidence="4" id="KW-0687">Ribonucleoprotein</keyword>
<accession>D2EG21</accession>
<dbReference type="InterPro" id="IPR023798">
    <property type="entry name" value="Ribosomal_uS7_dom"/>
</dbReference>
<evidence type="ECO:0000256" key="1">
    <source>
        <dbReference type="ARBA" id="ARBA00007151"/>
    </source>
</evidence>
<dbReference type="SUPFAM" id="SSF47973">
    <property type="entry name" value="Ribosomal protein S7"/>
    <property type="match status" value="1"/>
</dbReference>
<evidence type="ECO:0000256" key="4">
    <source>
        <dbReference type="ARBA" id="ARBA00023274"/>
    </source>
</evidence>
<dbReference type="Pfam" id="PF00177">
    <property type="entry name" value="Ribosomal_S7"/>
    <property type="match status" value="1"/>
</dbReference>